<dbReference type="EMBL" id="CAJVQB010054383">
    <property type="protein sequence ID" value="CAG8836796.1"/>
    <property type="molecule type" value="Genomic_DNA"/>
</dbReference>
<protein>
    <submittedName>
        <fullName evidence="1">2578_t:CDS:1</fullName>
    </submittedName>
</protein>
<accession>A0ABN7WPY3</accession>
<comment type="caution">
    <text evidence="1">The sequence shown here is derived from an EMBL/GenBank/DDBJ whole genome shotgun (WGS) entry which is preliminary data.</text>
</comment>
<dbReference type="Proteomes" id="UP000789901">
    <property type="component" value="Unassembled WGS sequence"/>
</dbReference>
<name>A0ABN7WPY3_GIGMA</name>
<organism evidence="1 2">
    <name type="scientific">Gigaspora margarita</name>
    <dbReference type="NCBI Taxonomy" id="4874"/>
    <lineage>
        <taxon>Eukaryota</taxon>
        <taxon>Fungi</taxon>
        <taxon>Fungi incertae sedis</taxon>
        <taxon>Mucoromycota</taxon>
        <taxon>Glomeromycotina</taxon>
        <taxon>Glomeromycetes</taxon>
        <taxon>Diversisporales</taxon>
        <taxon>Gigasporaceae</taxon>
        <taxon>Gigaspora</taxon>
    </lineage>
</organism>
<evidence type="ECO:0000313" key="1">
    <source>
        <dbReference type="EMBL" id="CAG8836796.1"/>
    </source>
</evidence>
<proteinExistence type="predicted"/>
<sequence>PTVNLLATSSIVPNLYYGPFLCDWWHVKFIKENEVTKQTFYLFQFFEANGIPGDLSNKPTQVMHFDQKNFSELISNIPFQPLNISINKLIIIIHSIGISLNKDWNYTDEEYSIS</sequence>
<feature type="non-terminal residue" evidence="1">
    <location>
        <position position="1"/>
    </location>
</feature>
<keyword evidence="2" id="KW-1185">Reference proteome</keyword>
<evidence type="ECO:0000313" key="2">
    <source>
        <dbReference type="Proteomes" id="UP000789901"/>
    </source>
</evidence>
<gene>
    <name evidence="1" type="ORF">GMARGA_LOCUS33210</name>
</gene>
<reference evidence="1 2" key="1">
    <citation type="submission" date="2021-06" db="EMBL/GenBank/DDBJ databases">
        <authorList>
            <person name="Kallberg Y."/>
            <person name="Tangrot J."/>
            <person name="Rosling A."/>
        </authorList>
    </citation>
    <scope>NUCLEOTIDE SEQUENCE [LARGE SCALE GENOMIC DNA]</scope>
    <source>
        <strain evidence="1 2">120-4 pot B 10/14</strain>
    </source>
</reference>